<keyword evidence="2 4" id="KW-0378">Hydrolase</keyword>
<dbReference type="PRINTS" id="PR00744">
    <property type="entry name" value="GLHYDRLASE37"/>
</dbReference>
<sequence>MAPARRLAAVLAAAAAASTAAALFVNGSVSAPCDSPIYCHGDILQEIELARPFADSKHFVDMPARRPLAEIQAAFDKLPKPLKNDSTLNDFLDTYFADAGGELKAVPKDQLNTDPQFLKRIDDAVIREFVAKVVDIWPDLTRSYAGSSDGTGDCADCPNSFIPVNRTFVIPGGRFREPYYWDTYWVIEGLLRTRGAFTGIARNAIDNFLDLVERFGFVPNGARVYYLNRSQPPMLSQMVRAYLTHTNDTSILDRALPLLVREHEFWTRNRSVEVRAPSSTGGPDGKKTKTKTYTLSRFAVENTQPRPESFREDYVQATNESYYSPESGIIYPQVAPLNDSQRAQLYSDLAAAAETGWDFSSRWLARPGDSARDVYFPLRSLNTHNVVPVCLNSILYGNERAIGDFFALRGNDSARREWHDAAARRSEAMHALMWNETLYSYFDYNISSSSQHIYVPADDDADVDAADGPAPKGQQVLFHVAQFFPFWMGAAPRHLRDNPYAVQTAFARVARYLDLRPGGIPATNIRTGQQWDQPNVWPPLMHVLMQGLLNTPATFGRDDPAHRELHDLALRLAQRYLDSTFCTWYATGGSTSATPKLEGAPKDAVGAMFEKYSDESTNVAGGGGEYEVVEGFGWTNGVLIWAADTFAGELKRPDCGDIKPANVHGGARRKRSAVELHPRDASRTKKFGRRAVADAK</sequence>
<comment type="catalytic activity">
    <reaction evidence="4">
        <text>alpha,alpha-trehalose + H2O = alpha-D-glucose + beta-D-glucose</text>
        <dbReference type="Rhea" id="RHEA:32675"/>
        <dbReference type="ChEBI" id="CHEBI:15377"/>
        <dbReference type="ChEBI" id="CHEBI:15903"/>
        <dbReference type="ChEBI" id="CHEBI:16551"/>
        <dbReference type="ChEBI" id="CHEBI:17925"/>
        <dbReference type="EC" id="3.2.1.28"/>
    </reaction>
</comment>
<keyword evidence="6" id="KW-0732">Signal</keyword>
<dbReference type="Pfam" id="PF01204">
    <property type="entry name" value="Trehalase"/>
    <property type="match status" value="1"/>
</dbReference>
<keyword evidence="3 4" id="KW-0326">Glycosidase</keyword>
<evidence type="ECO:0000256" key="5">
    <source>
        <dbReference type="SAM" id="MobiDB-lite"/>
    </source>
</evidence>
<dbReference type="InterPro" id="IPR001661">
    <property type="entry name" value="Glyco_hydro_37"/>
</dbReference>
<dbReference type="GO" id="GO:0004555">
    <property type="term" value="F:alpha,alpha-trehalase activity"/>
    <property type="evidence" value="ECO:0007669"/>
    <property type="project" value="UniProtKB-EC"/>
</dbReference>
<dbReference type="InterPro" id="IPR012341">
    <property type="entry name" value="6hp_glycosidase-like_sf"/>
</dbReference>
<dbReference type="EMBL" id="LSBH01000001">
    <property type="protein sequence ID" value="OAQ87343.1"/>
    <property type="molecule type" value="Genomic_DNA"/>
</dbReference>
<protein>
    <recommendedName>
        <fullName evidence="4">Trehalase</fullName>
        <ecNumber evidence="4">3.2.1.28</ecNumber>
    </recommendedName>
    <alternativeName>
        <fullName evidence="4">Alpha-trehalose glucohydrolase</fullName>
    </alternativeName>
</protein>
<reference evidence="7 8" key="1">
    <citation type="submission" date="2016-01" db="EMBL/GenBank/DDBJ databases">
        <title>Biosynthesis of antibiotic leucinostatins and their inhibition on Phytophthora in bio-control Purpureocillium lilacinum.</title>
        <authorList>
            <person name="Wang G."/>
            <person name="Liu Z."/>
            <person name="Lin R."/>
            <person name="Li E."/>
            <person name="Mao Z."/>
            <person name="Ling J."/>
            <person name="Yin W."/>
            <person name="Xie B."/>
        </authorList>
    </citation>
    <scope>NUCLEOTIDE SEQUENCE [LARGE SCALE GENOMIC DNA]</scope>
    <source>
        <strain evidence="7">PLBJ-1</strain>
    </source>
</reference>
<evidence type="ECO:0000256" key="3">
    <source>
        <dbReference type="ARBA" id="ARBA00023295"/>
    </source>
</evidence>
<dbReference type="PROSITE" id="PS00927">
    <property type="entry name" value="TREHALASE_1"/>
    <property type="match status" value="1"/>
</dbReference>
<proteinExistence type="inferred from homology"/>
<feature type="region of interest" description="Disordered" evidence="5">
    <location>
        <begin position="661"/>
        <end position="696"/>
    </location>
</feature>
<dbReference type="InterPro" id="IPR008928">
    <property type="entry name" value="6-hairpin_glycosidase_sf"/>
</dbReference>
<dbReference type="EC" id="3.2.1.28" evidence="4"/>
<dbReference type="Gene3D" id="1.50.10.10">
    <property type="match status" value="1"/>
</dbReference>
<dbReference type="PANTHER" id="PTHR23403">
    <property type="entry name" value="TREHALASE"/>
    <property type="match status" value="1"/>
</dbReference>
<dbReference type="InterPro" id="IPR018232">
    <property type="entry name" value="Glyco_hydro_37_CS"/>
</dbReference>
<feature type="chain" id="PRO_5008103498" description="Trehalase" evidence="6">
    <location>
        <begin position="23"/>
        <end position="696"/>
    </location>
</feature>
<evidence type="ECO:0000256" key="2">
    <source>
        <dbReference type="ARBA" id="ARBA00022801"/>
    </source>
</evidence>
<dbReference type="GO" id="GO:0005993">
    <property type="term" value="P:trehalose catabolic process"/>
    <property type="evidence" value="ECO:0007669"/>
    <property type="project" value="TreeGrafter"/>
</dbReference>
<dbReference type="AlphaFoldDB" id="A0A179HCY2"/>
<dbReference type="PROSITE" id="PS00928">
    <property type="entry name" value="TREHALASE_2"/>
    <property type="match status" value="1"/>
</dbReference>
<evidence type="ECO:0000256" key="1">
    <source>
        <dbReference type="ARBA" id="ARBA00005615"/>
    </source>
</evidence>
<gene>
    <name evidence="7" type="ORF">VFPBJ_01383</name>
</gene>
<dbReference type="PANTHER" id="PTHR23403:SF1">
    <property type="entry name" value="TREHALASE"/>
    <property type="match status" value="1"/>
</dbReference>
<evidence type="ECO:0000256" key="6">
    <source>
        <dbReference type="SAM" id="SignalP"/>
    </source>
</evidence>
<evidence type="ECO:0000313" key="8">
    <source>
        <dbReference type="Proteomes" id="UP000078240"/>
    </source>
</evidence>
<name>A0A179HCY2_PURLI</name>
<dbReference type="SUPFAM" id="SSF48208">
    <property type="entry name" value="Six-hairpin glycosidases"/>
    <property type="match status" value="1"/>
</dbReference>
<evidence type="ECO:0000256" key="4">
    <source>
        <dbReference type="RuleBase" id="RU361180"/>
    </source>
</evidence>
<feature type="signal peptide" evidence="6">
    <location>
        <begin position="1"/>
        <end position="22"/>
    </location>
</feature>
<dbReference type="Proteomes" id="UP000078240">
    <property type="component" value="Unassembled WGS sequence"/>
</dbReference>
<feature type="compositionally biased region" description="Basic and acidic residues" evidence="5">
    <location>
        <begin position="672"/>
        <end position="683"/>
    </location>
</feature>
<comment type="caution">
    <text evidence="7">The sequence shown here is derived from an EMBL/GenBank/DDBJ whole genome shotgun (WGS) entry which is preliminary data.</text>
</comment>
<accession>A0A179HCY2</accession>
<organism evidence="7 8">
    <name type="scientific">Purpureocillium lilacinum</name>
    <name type="common">Paecilomyces lilacinus</name>
    <dbReference type="NCBI Taxonomy" id="33203"/>
    <lineage>
        <taxon>Eukaryota</taxon>
        <taxon>Fungi</taxon>
        <taxon>Dikarya</taxon>
        <taxon>Ascomycota</taxon>
        <taxon>Pezizomycotina</taxon>
        <taxon>Sordariomycetes</taxon>
        <taxon>Hypocreomycetidae</taxon>
        <taxon>Hypocreales</taxon>
        <taxon>Ophiocordycipitaceae</taxon>
        <taxon>Purpureocillium</taxon>
    </lineage>
</organism>
<comment type="similarity">
    <text evidence="1 4">Belongs to the glycosyl hydrolase 37 family.</text>
</comment>
<evidence type="ECO:0000313" key="7">
    <source>
        <dbReference type="EMBL" id="OAQ87343.1"/>
    </source>
</evidence>